<dbReference type="Pfam" id="PF11967">
    <property type="entry name" value="RecO_N"/>
    <property type="match status" value="1"/>
</dbReference>
<dbReference type="AlphaFoldDB" id="A0A1G2FZD8"/>
<keyword evidence="5 7" id="KW-0234">DNA repair</keyword>
<keyword evidence="3 7" id="KW-0227">DNA damage</keyword>
<dbReference type="HAMAP" id="MF_00201">
    <property type="entry name" value="RecO"/>
    <property type="match status" value="1"/>
</dbReference>
<proteinExistence type="inferred from homology"/>
<comment type="function">
    <text evidence="7">Involved in DNA repair and RecF pathway recombination.</text>
</comment>
<evidence type="ECO:0000313" key="9">
    <source>
        <dbReference type="EMBL" id="OGZ43429.1"/>
    </source>
</evidence>
<dbReference type="NCBIfam" id="TIGR00613">
    <property type="entry name" value="reco"/>
    <property type="match status" value="1"/>
</dbReference>
<evidence type="ECO:0000313" key="10">
    <source>
        <dbReference type="Proteomes" id="UP000177480"/>
    </source>
</evidence>
<evidence type="ECO:0000259" key="8">
    <source>
        <dbReference type="Pfam" id="PF11967"/>
    </source>
</evidence>
<dbReference type="Pfam" id="PF02565">
    <property type="entry name" value="RecO_C"/>
    <property type="match status" value="1"/>
</dbReference>
<dbReference type="InterPro" id="IPR012340">
    <property type="entry name" value="NA-bd_OB-fold"/>
</dbReference>
<evidence type="ECO:0000256" key="7">
    <source>
        <dbReference type="HAMAP-Rule" id="MF_00201"/>
    </source>
</evidence>
<organism evidence="9 10">
    <name type="scientific">Candidatus Ryanbacteria bacterium RIFCSPHIGHO2_01_FULL_45_22</name>
    <dbReference type="NCBI Taxonomy" id="1802114"/>
    <lineage>
        <taxon>Bacteria</taxon>
        <taxon>Candidatus Ryaniibacteriota</taxon>
    </lineage>
</organism>
<dbReference type="InterPro" id="IPR022572">
    <property type="entry name" value="DNA_rep/recomb_RecO_N"/>
</dbReference>
<gene>
    <name evidence="7" type="primary">recO</name>
    <name evidence="9" type="ORF">A2719_05510</name>
</gene>
<dbReference type="SUPFAM" id="SSF57863">
    <property type="entry name" value="ArfGap/RecO-like zinc finger"/>
    <property type="match status" value="1"/>
</dbReference>
<sequence length="209" mass="23560">MSYQLHQTEGIVLKRWPRGEGDAVLRLYTKEYGGVTLVAKGIRLEKSKLRGAVDLFSQSAIGFIAGKETYRLVHADAQHTRARLHEDFLRYRAAGYVADLFCRGVADGEADLHLWSLLEESISCILGDAFQEKTTALFLRSFEIKFLKQLGYLPETMPQTVRAMVTAPLGSFINILPLEDREELSLFLRPLLEDALARQWDDAQAVSIS</sequence>
<evidence type="ECO:0000256" key="3">
    <source>
        <dbReference type="ARBA" id="ARBA00022763"/>
    </source>
</evidence>
<dbReference type="Gene3D" id="1.20.1440.120">
    <property type="entry name" value="Recombination protein O, C-terminal domain"/>
    <property type="match status" value="1"/>
</dbReference>
<evidence type="ECO:0000256" key="5">
    <source>
        <dbReference type="ARBA" id="ARBA00023204"/>
    </source>
</evidence>
<dbReference type="InterPro" id="IPR042242">
    <property type="entry name" value="RecO_C"/>
</dbReference>
<keyword evidence="4 7" id="KW-0233">DNA recombination</keyword>
<feature type="domain" description="DNA replication/recombination mediator RecO N-terminal" evidence="8">
    <location>
        <begin position="5"/>
        <end position="72"/>
    </location>
</feature>
<dbReference type="Proteomes" id="UP000177480">
    <property type="component" value="Unassembled WGS sequence"/>
</dbReference>
<dbReference type="PANTHER" id="PTHR33991">
    <property type="entry name" value="DNA REPAIR PROTEIN RECO"/>
    <property type="match status" value="1"/>
</dbReference>
<dbReference type="GO" id="GO:0006302">
    <property type="term" value="P:double-strand break repair"/>
    <property type="evidence" value="ECO:0007669"/>
    <property type="project" value="TreeGrafter"/>
</dbReference>
<reference evidence="9 10" key="1">
    <citation type="journal article" date="2016" name="Nat. Commun.">
        <title>Thousands of microbial genomes shed light on interconnected biogeochemical processes in an aquifer system.</title>
        <authorList>
            <person name="Anantharaman K."/>
            <person name="Brown C.T."/>
            <person name="Hug L.A."/>
            <person name="Sharon I."/>
            <person name="Castelle C.J."/>
            <person name="Probst A.J."/>
            <person name="Thomas B.C."/>
            <person name="Singh A."/>
            <person name="Wilkins M.J."/>
            <person name="Karaoz U."/>
            <person name="Brodie E.L."/>
            <person name="Williams K.H."/>
            <person name="Hubbard S.S."/>
            <person name="Banfield J.F."/>
        </authorList>
    </citation>
    <scope>NUCLEOTIDE SEQUENCE [LARGE SCALE GENOMIC DNA]</scope>
</reference>
<protein>
    <recommendedName>
        <fullName evidence="2 7">DNA repair protein RecO</fullName>
    </recommendedName>
    <alternativeName>
        <fullName evidence="6 7">Recombination protein O</fullName>
    </alternativeName>
</protein>
<dbReference type="PANTHER" id="PTHR33991:SF1">
    <property type="entry name" value="DNA REPAIR PROTEIN RECO"/>
    <property type="match status" value="1"/>
</dbReference>
<dbReference type="Gene3D" id="2.40.50.140">
    <property type="entry name" value="Nucleic acid-binding proteins"/>
    <property type="match status" value="1"/>
</dbReference>
<evidence type="ECO:0000256" key="1">
    <source>
        <dbReference type="ARBA" id="ARBA00007452"/>
    </source>
</evidence>
<comment type="similarity">
    <text evidence="1 7">Belongs to the RecO family.</text>
</comment>
<evidence type="ECO:0000256" key="4">
    <source>
        <dbReference type="ARBA" id="ARBA00023172"/>
    </source>
</evidence>
<evidence type="ECO:0000256" key="6">
    <source>
        <dbReference type="ARBA" id="ARBA00033409"/>
    </source>
</evidence>
<comment type="caution">
    <text evidence="9">The sequence shown here is derived from an EMBL/GenBank/DDBJ whole genome shotgun (WGS) entry which is preliminary data.</text>
</comment>
<evidence type="ECO:0000256" key="2">
    <source>
        <dbReference type="ARBA" id="ARBA00021310"/>
    </source>
</evidence>
<name>A0A1G2FZD8_9BACT</name>
<dbReference type="SUPFAM" id="SSF50249">
    <property type="entry name" value="Nucleic acid-binding proteins"/>
    <property type="match status" value="1"/>
</dbReference>
<accession>A0A1G2FZD8</accession>
<dbReference type="GO" id="GO:0006310">
    <property type="term" value="P:DNA recombination"/>
    <property type="evidence" value="ECO:0007669"/>
    <property type="project" value="UniProtKB-UniRule"/>
</dbReference>
<dbReference type="InterPro" id="IPR003717">
    <property type="entry name" value="RecO"/>
</dbReference>
<dbReference type="InterPro" id="IPR037278">
    <property type="entry name" value="ARFGAP/RecO"/>
</dbReference>
<dbReference type="STRING" id="1802114.A2719_05510"/>
<dbReference type="EMBL" id="MHNK01000015">
    <property type="protein sequence ID" value="OGZ43429.1"/>
    <property type="molecule type" value="Genomic_DNA"/>
</dbReference>
<dbReference type="GO" id="GO:0043590">
    <property type="term" value="C:bacterial nucleoid"/>
    <property type="evidence" value="ECO:0007669"/>
    <property type="project" value="TreeGrafter"/>
</dbReference>